<dbReference type="InterPro" id="IPR001789">
    <property type="entry name" value="Sig_transdc_resp-reg_receiver"/>
</dbReference>
<dbReference type="SUPFAM" id="SSF47384">
    <property type="entry name" value="Homodimeric domain of signal transducing histidine kinase"/>
    <property type="match status" value="1"/>
</dbReference>
<dbReference type="InterPro" id="IPR003594">
    <property type="entry name" value="HATPase_dom"/>
</dbReference>
<dbReference type="NCBIfam" id="TIGR00229">
    <property type="entry name" value="sensory_box"/>
    <property type="match status" value="2"/>
</dbReference>
<dbReference type="PROSITE" id="PS50113">
    <property type="entry name" value="PAC"/>
    <property type="match status" value="1"/>
</dbReference>
<dbReference type="EMBL" id="JASZZN010000005">
    <property type="protein sequence ID" value="MDM4015408.1"/>
    <property type="molecule type" value="Genomic_DNA"/>
</dbReference>
<feature type="transmembrane region" description="Helical" evidence="7">
    <location>
        <begin position="64"/>
        <end position="87"/>
    </location>
</feature>
<feature type="domain" description="PAC" evidence="11">
    <location>
        <begin position="222"/>
        <end position="275"/>
    </location>
</feature>
<keyword evidence="6" id="KW-0175">Coiled coil</keyword>
<keyword evidence="13" id="KW-1185">Reference proteome</keyword>
<protein>
    <recommendedName>
        <fullName evidence="2">histidine kinase</fullName>
        <ecNumber evidence="2">2.7.13.3</ecNumber>
    </recommendedName>
</protein>
<dbReference type="Proteomes" id="UP001239462">
    <property type="component" value="Unassembled WGS sequence"/>
</dbReference>
<dbReference type="InterPro" id="IPR003661">
    <property type="entry name" value="HisK_dim/P_dom"/>
</dbReference>
<dbReference type="InterPro" id="IPR013656">
    <property type="entry name" value="PAS_4"/>
</dbReference>
<feature type="transmembrane region" description="Helical" evidence="7">
    <location>
        <begin position="93"/>
        <end position="113"/>
    </location>
</feature>
<dbReference type="PRINTS" id="PR00344">
    <property type="entry name" value="BCTRLSENSOR"/>
</dbReference>
<dbReference type="SMART" id="SM00387">
    <property type="entry name" value="HATPase_c"/>
    <property type="match status" value="1"/>
</dbReference>
<feature type="domain" description="PAS" evidence="10">
    <location>
        <begin position="283"/>
        <end position="352"/>
    </location>
</feature>
<dbReference type="CDD" id="cd16922">
    <property type="entry name" value="HATPase_EvgS-ArcB-TorS-like"/>
    <property type="match status" value="1"/>
</dbReference>
<keyword evidence="7" id="KW-0812">Transmembrane</keyword>
<dbReference type="InterPro" id="IPR011006">
    <property type="entry name" value="CheY-like_superfamily"/>
</dbReference>
<dbReference type="SMART" id="SM00448">
    <property type="entry name" value="REC"/>
    <property type="match status" value="1"/>
</dbReference>
<evidence type="ECO:0000259" key="10">
    <source>
        <dbReference type="PROSITE" id="PS50112"/>
    </source>
</evidence>
<evidence type="ECO:0000313" key="13">
    <source>
        <dbReference type="Proteomes" id="UP001239462"/>
    </source>
</evidence>
<dbReference type="Pfam" id="PF08447">
    <property type="entry name" value="PAS_3"/>
    <property type="match status" value="1"/>
</dbReference>
<dbReference type="InterPro" id="IPR000014">
    <property type="entry name" value="PAS"/>
</dbReference>
<dbReference type="SUPFAM" id="SSF55785">
    <property type="entry name" value="PYP-like sensor domain (PAS domain)"/>
    <property type="match status" value="2"/>
</dbReference>
<comment type="catalytic activity">
    <reaction evidence="1">
        <text>ATP + protein L-histidine = ADP + protein N-phospho-L-histidine.</text>
        <dbReference type="EC" id="2.7.13.3"/>
    </reaction>
</comment>
<dbReference type="PROSITE" id="PS50112">
    <property type="entry name" value="PAS"/>
    <property type="match status" value="1"/>
</dbReference>
<dbReference type="InterPro" id="IPR036890">
    <property type="entry name" value="HATPase_C_sf"/>
</dbReference>
<dbReference type="RefSeq" id="WP_149495492.1">
    <property type="nucleotide sequence ID" value="NZ_CP141221.1"/>
</dbReference>
<evidence type="ECO:0000313" key="12">
    <source>
        <dbReference type="EMBL" id="MDM4015408.1"/>
    </source>
</evidence>
<dbReference type="Gene3D" id="3.40.50.2300">
    <property type="match status" value="1"/>
</dbReference>
<dbReference type="InterPro" id="IPR058544">
    <property type="entry name" value="ETR1_N"/>
</dbReference>
<evidence type="ECO:0000259" key="8">
    <source>
        <dbReference type="PROSITE" id="PS50109"/>
    </source>
</evidence>
<dbReference type="PANTHER" id="PTHR45339">
    <property type="entry name" value="HYBRID SIGNAL TRANSDUCTION HISTIDINE KINASE J"/>
    <property type="match status" value="1"/>
</dbReference>
<dbReference type="Pfam" id="PF02518">
    <property type="entry name" value="HATPase_c"/>
    <property type="match status" value="1"/>
</dbReference>
<dbReference type="InterPro" id="IPR013655">
    <property type="entry name" value="PAS_fold_3"/>
</dbReference>
<dbReference type="PROSITE" id="PS50110">
    <property type="entry name" value="RESPONSE_REGULATORY"/>
    <property type="match status" value="1"/>
</dbReference>
<keyword evidence="12" id="KW-0067">ATP-binding</keyword>
<dbReference type="Gene3D" id="1.10.287.130">
    <property type="match status" value="1"/>
</dbReference>
<keyword evidence="7" id="KW-0472">Membrane</keyword>
<gene>
    <name evidence="12" type="ORF">QTN89_08215</name>
</gene>
<dbReference type="PANTHER" id="PTHR45339:SF1">
    <property type="entry name" value="HYBRID SIGNAL TRANSDUCTION HISTIDINE KINASE J"/>
    <property type="match status" value="1"/>
</dbReference>
<evidence type="ECO:0000256" key="1">
    <source>
        <dbReference type="ARBA" id="ARBA00000085"/>
    </source>
</evidence>
<evidence type="ECO:0000256" key="6">
    <source>
        <dbReference type="SAM" id="Coils"/>
    </source>
</evidence>
<evidence type="ECO:0000259" key="9">
    <source>
        <dbReference type="PROSITE" id="PS50110"/>
    </source>
</evidence>
<evidence type="ECO:0000256" key="2">
    <source>
        <dbReference type="ARBA" id="ARBA00012438"/>
    </source>
</evidence>
<evidence type="ECO:0000256" key="7">
    <source>
        <dbReference type="SAM" id="Phobius"/>
    </source>
</evidence>
<evidence type="ECO:0000256" key="3">
    <source>
        <dbReference type="ARBA" id="ARBA00022553"/>
    </source>
</evidence>
<feature type="domain" description="Histidine kinase" evidence="8">
    <location>
        <begin position="435"/>
        <end position="654"/>
    </location>
</feature>
<dbReference type="CDD" id="cd17546">
    <property type="entry name" value="REC_hyHK_CKI1_RcsC-like"/>
    <property type="match status" value="1"/>
</dbReference>
<dbReference type="InterPro" id="IPR036097">
    <property type="entry name" value="HisK_dim/P_sf"/>
</dbReference>
<dbReference type="EC" id="2.7.13.3" evidence="2"/>
<evidence type="ECO:0000256" key="4">
    <source>
        <dbReference type="ARBA" id="ARBA00023012"/>
    </source>
</evidence>
<dbReference type="Pfam" id="PF08448">
    <property type="entry name" value="PAS_4"/>
    <property type="match status" value="1"/>
</dbReference>
<accession>A0ABT7PFZ2</accession>
<feature type="coiled-coil region" evidence="6">
    <location>
        <begin position="129"/>
        <end position="159"/>
    </location>
</feature>
<dbReference type="PROSITE" id="PS50109">
    <property type="entry name" value="HIS_KIN"/>
    <property type="match status" value="1"/>
</dbReference>
<evidence type="ECO:0000256" key="5">
    <source>
        <dbReference type="PROSITE-ProRule" id="PRU00169"/>
    </source>
</evidence>
<dbReference type="SUPFAM" id="SSF52172">
    <property type="entry name" value="CheY-like"/>
    <property type="match status" value="1"/>
</dbReference>
<comment type="caution">
    <text evidence="12">The sequence shown here is derived from an EMBL/GenBank/DDBJ whole genome shotgun (WGS) entry which is preliminary data.</text>
</comment>
<dbReference type="GO" id="GO:0005524">
    <property type="term" value="F:ATP binding"/>
    <property type="evidence" value="ECO:0007669"/>
    <property type="project" value="UniProtKB-KW"/>
</dbReference>
<dbReference type="SUPFAM" id="SSF55874">
    <property type="entry name" value="ATPase domain of HSP90 chaperone/DNA topoisomerase II/histidine kinase"/>
    <property type="match status" value="1"/>
</dbReference>
<proteinExistence type="predicted"/>
<reference evidence="12 13" key="1">
    <citation type="submission" date="2023-06" db="EMBL/GenBank/DDBJ databases">
        <title>Roseiconus lacunae JC819 isolated from Gulf of Mannar region, Tamil Nadu.</title>
        <authorList>
            <person name="Pk S."/>
            <person name="Ch S."/>
            <person name="Ch V.R."/>
        </authorList>
    </citation>
    <scope>NUCLEOTIDE SEQUENCE [LARGE SCALE GENOMIC DNA]</scope>
    <source>
        <strain evidence="12 13">JC819</strain>
    </source>
</reference>
<keyword evidence="12" id="KW-0547">Nucleotide-binding</keyword>
<dbReference type="InterPro" id="IPR005467">
    <property type="entry name" value="His_kinase_dom"/>
</dbReference>
<dbReference type="InterPro" id="IPR004358">
    <property type="entry name" value="Sig_transdc_His_kin-like_C"/>
</dbReference>
<organism evidence="12 13">
    <name type="scientific">Roseiconus lacunae</name>
    <dbReference type="NCBI Taxonomy" id="2605694"/>
    <lineage>
        <taxon>Bacteria</taxon>
        <taxon>Pseudomonadati</taxon>
        <taxon>Planctomycetota</taxon>
        <taxon>Planctomycetia</taxon>
        <taxon>Pirellulales</taxon>
        <taxon>Pirellulaceae</taxon>
        <taxon>Roseiconus</taxon>
    </lineage>
</organism>
<feature type="transmembrane region" description="Helical" evidence="7">
    <location>
        <begin position="26"/>
        <end position="52"/>
    </location>
</feature>
<feature type="domain" description="Response regulatory" evidence="9">
    <location>
        <begin position="685"/>
        <end position="804"/>
    </location>
</feature>
<name>A0ABT7PFZ2_9BACT</name>
<dbReference type="InterPro" id="IPR000700">
    <property type="entry name" value="PAS-assoc_C"/>
</dbReference>
<keyword evidence="3 5" id="KW-0597">Phosphoprotein</keyword>
<dbReference type="Pfam" id="PF00072">
    <property type="entry name" value="Response_reg"/>
    <property type="match status" value="1"/>
</dbReference>
<dbReference type="Gene3D" id="3.30.565.10">
    <property type="entry name" value="Histidine kinase-like ATPase, C-terminal domain"/>
    <property type="match status" value="1"/>
</dbReference>
<sequence length="831" mass="94135">MSEFFQKLLNTDDFPARWYCGNWSDFLGWLHIVSDAATFGAYFAIPIALIIFARKRRDFPYPKLFWLFASFILACGTVHAIEAIIFWHPIYRVSGLVKVIMAVVSWVTVIVLIRHMPQLMSLPSISTTVEQLKEEIVHREETERRLREAKDRHDAILRSTRSIVWTTNSEGQFLIPQISWERYTGQTWAEHQGMGWSEAIHEDDRAELIRGWKEAVIEGKLYQTTGRIWHRESQSFRRFVVEAVPVKNADGSTREWVGTISDVEDQYRAETNLGIIRSELERQKRELELIYQAAPVGMSLVDSDLRFKRVNESLAEIHGLPIEDHIGRSIHEVIPTLTKQLTPIYEQVFQSGQETVGIEVVGTTSAGPQRHTWLASFYPLWLTPESEQDISEGSVSAVSAIIQDITERKAQERRLKKSEKAAQAASRSKSEFLANMSHEIRTPMSAILGYADVLLGHLHDPDNRNCVLIMKRNGEYLLELINDILDLSRIEAGKLDIDPEDCALPELVADIQSLMQVRAEEKGVDFDIHFDGMIPKCINADPKRLRQVLINLIGNAIKFTEEGRVILKVKFVKDETPQLEFAVEDTGIGMTDEQIERLFKPFSQGDTSVRRKFGGSGLGLAISHRLVDMMQGELDLESEIGAGSTFYVRLPLEAEDELELIRPSLIVRTEPEVIAPKKLPPLSAKILVVDDRRDIRHISQHFLEKAGADVTTAEDGGEAIRIVGDAVGRGEAFDLIVMDMQMPNVDGLEATAQLRSMGVEWPIIALTADAMKGDRQRCLNGGCDDYLSKPIDHAKLVAMAVRYTQEITPHDLRTRRLERADQLRDELEDQT</sequence>
<dbReference type="SMART" id="SM00388">
    <property type="entry name" value="HisKA"/>
    <property type="match status" value="1"/>
</dbReference>
<dbReference type="Gene3D" id="3.30.450.20">
    <property type="entry name" value="PAS domain"/>
    <property type="match status" value="2"/>
</dbReference>
<dbReference type="CDD" id="cd00130">
    <property type="entry name" value="PAS"/>
    <property type="match status" value="1"/>
</dbReference>
<keyword evidence="7" id="KW-1133">Transmembrane helix</keyword>
<dbReference type="SMART" id="SM00091">
    <property type="entry name" value="PAS"/>
    <property type="match status" value="2"/>
</dbReference>
<feature type="modified residue" description="4-aspartylphosphate" evidence="5">
    <location>
        <position position="739"/>
    </location>
</feature>
<dbReference type="Pfam" id="PF00512">
    <property type="entry name" value="HisKA"/>
    <property type="match status" value="1"/>
</dbReference>
<keyword evidence="4" id="KW-0902">Two-component regulatory system</keyword>
<dbReference type="Pfam" id="PF25487">
    <property type="entry name" value="ETR1_N"/>
    <property type="match status" value="1"/>
</dbReference>
<dbReference type="CDD" id="cd00082">
    <property type="entry name" value="HisKA"/>
    <property type="match status" value="1"/>
</dbReference>
<evidence type="ECO:0000259" key="11">
    <source>
        <dbReference type="PROSITE" id="PS50113"/>
    </source>
</evidence>
<dbReference type="InterPro" id="IPR035965">
    <property type="entry name" value="PAS-like_dom_sf"/>
</dbReference>